<keyword evidence="2" id="KW-0433">Leucine-rich repeat</keyword>
<name>A0A914BW59_9BILA</name>
<protein>
    <submittedName>
        <fullName evidence="7 8">TIR domain-containing protein</fullName>
    </submittedName>
</protein>
<keyword evidence="4" id="KW-1133">Transmembrane helix</keyword>
<dbReference type="Gene3D" id="3.40.50.10140">
    <property type="entry name" value="Toll/interleukin-1 receptor homology (TIR) domain"/>
    <property type="match status" value="1"/>
</dbReference>
<dbReference type="SMART" id="SM00365">
    <property type="entry name" value="LRR_SD22"/>
    <property type="match status" value="7"/>
</dbReference>
<keyword evidence="4" id="KW-0472">Membrane</keyword>
<comment type="similarity">
    <text evidence="1">Belongs to the Toll-like receptor family.</text>
</comment>
<keyword evidence="3" id="KW-0677">Repeat</keyword>
<dbReference type="FunFam" id="3.80.10.10:FF:001164">
    <property type="entry name" value="GH01279p"/>
    <property type="match status" value="1"/>
</dbReference>
<dbReference type="InterPro" id="IPR003591">
    <property type="entry name" value="Leu-rich_rpt_typical-subtyp"/>
</dbReference>
<dbReference type="Pfam" id="PF13855">
    <property type="entry name" value="LRR_8"/>
    <property type="match status" value="4"/>
</dbReference>
<feature type="domain" description="TIR" evidence="5">
    <location>
        <begin position="1016"/>
        <end position="1153"/>
    </location>
</feature>
<dbReference type="InterPro" id="IPR032675">
    <property type="entry name" value="LRR_dom_sf"/>
</dbReference>
<evidence type="ECO:0000256" key="4">
    <source>
        <dbReference type="SAM" id="Phobius"/>
    </source>
</evidence>
<dbReference type="SMART" id="SM00364">
    <property type="entry name" value="LRR_BAC"/>
    <property type="match status" value="7"/>
</dbReference>
<proteinExistence type="inferred from homology"/>
<dbReference type="SMART" id="SM00255">
    <property type="entry name" value="TIR"/>
    <property type="match status" value="1"/>
</dbReference>
<organism evidence="6 7">
    <name type="scientific">Acrobeloides nanus</name>
    <dbReference type="NCBI Taxonomy" id="290746"/>
    <lineage>
        <taxon>Eukaryota</taxon>
        <taxon>Metazoa</taxon>
        <taxon>Ecdysozoa</taxon>
        <taxon>Nematoda</taxon>
        <taxon>Chromadorea</taxon>
        <taxon>Rhabditida</taxon>
        <taxon>Tylenchina</taxon>
        <taxon>Cephalobomorpha</taxon>
        <taxon>Cephaloboidea</taxon>
        <taxon>Cephalobidae</taxon>
        <taxon>Acrobeloides</taxon>
    </lineage>
</organism>
<dbReference type="PROSITE" id="PS51450">
    <property type="entry name" value="LRR"/>
    <property type="match status" value="5"/>
</dbReference>
<dbReference type="WBParaSite" id="ACRNAN_Path_1141.g4406.t2">
    <property type="protein sequence ID" value="ACRNAN_Path_1141.g4406.t2"/>
    <property type="gene ID" value="ACRNAN_Path_1141.g4406"/>
</dbReference>
<keyword evidence="6" id="KW-1185">Reference proteome</keyword>
<dbReference type="PANTHER" id="PTHR24366">
    <property type="entry name" value="IG(IMMUNOGLOBULIN) AND LRR(LEUCINE RICH REPEAT) DOMAINS"/>
    <property type="match status" value="1"/>
</dbReference>
<keyword evidence="4" id="KW-0812">Transmembrane</keyword>
<dbReference type="PROSITE" id="PS50104">
    <property type="entry name" value="TIR"/>
    <property type="match status" value="1"/>
</dbReference>
<dbReference type="InterPro" id="IPR001611">
    <property type="entry name" value="Leu-rich_rpt"/>
</dbReference>
<evidence type="ECO:0000256" key="1">
    <source>
        <dbReference type="ARBA" id="ARBA00009634"/>
    </source>
</evidence>
<dbReference type="Gene3D" id="3.80.10.10">
    <property type="entry name" value="Ribonuclease Inhibitor"/>
    <property type="match status" value="7"/>
</dbReference>
<dbReference type="SUPFAM" id="SSF52058">
    <property type="entry name" value="L domain-like"/>
    <property type="match status" value="3"/>
</dbReference>
<evidence type="ECO:0000313" key="7">
    <source>
        <dbReference type="WBParaSite" id="ACRNAN_Path_1141.g4406.t1"/>
    </source>
</evidence>
<reference evidence="7 8" key="1">
    <citation type="submission" date="2022-11" db="UniProtKB">
        <authorList>
            <consortium name="WormBaseParasite"/>
        </authorList>
    </citation>
    <scope>IDENTIFICATION</scope>
</reference>
<dbReference type="GO" id="GO:0007165">
    <property type="term" value="P:signal transduction"/>
    <property type="evidence" value="ECO:0007669"/>
    <property type="project" value="InterPro"/>
</dbReference>
<evidence type="ECO:0000313" key="6">
    <source>
        <dbReference type="Proteomes" id="UP000887540"/>
    </source>
</evidence>
<dbReference type="WBParaSite" id="ACRNAN_Path_1141.g4406.t1">
    <property type="protein sequence ID" value="ACRNAN_Path_1141.g4406.t1"/>
    <property type="gene ID" value="ACRNAN_Path_1141.g4406"/>
</dbReference>
<evidence type="ECO:0000259" key="5">
    <source>
        <dbReference type="PROSITE" id="PS50104"/>
    </source>
</evidence>
<sequence>MDQLIITCRWRTIKKDSFADFPRNATKSLAIECNQNSRENLEDSSDLVSNLFDGFIKLRDLKISNCHTKQLEADTFYGLPLLRSLYLSKTNLPGQHLKMPASIFEPLDSLEKLTFTDSQIQNLPTNVLCPLRYIQILNVSYNSISSAMLGIESAGCIFDSLIILDISHNNIRSLEQLDLQKFPAIRQLSASNNGMNEIHQVAFKSTKLLQFLDLHGNQIREIAQIPESVTHLNLASNQLNLIPATVANLPMLISLNISGNTITSDTPFSLLTESLEVLDISQNNFDIIPLRLIKASIPNLLQLRLAENSIPVLQSNQFRNFSKLQLLDLSGNLLKSLPDGCFSGLSELSHLHLENNSIYHIDVEAFEDLAKRLQHLNLASNLLTELPMAVSRINRVKTLDLSGNQISKTYKFVLNKITHLQRLDLGNNRLTSVESYVFSDCGHLAEINLQGNRIETLSYDAFEKNPHLRHVDLSSNAIKNLNGALKGIHSLKHLNLSSNVMSEIRWNEIPDELVTMDASKNKLERLSTATKSSLKRLELHENSIEILSSHQLPENLEILNISRNKIKELVNSTFAHLHHLRKVDLTENALKQIPQNTFKIEEGTTVGFVIQAWLSGNPFECSCDMGWIAGLNAKTNLEIVDAGGTTCRYVLDNTYLALKEAKPDQFLCSYSQTCEPHCICCQYGNCDCKSKCPVGCECFHDHFYKTNIVKCTGTDQQQQQENPGQQRTFSPKDLPMHATHVFLEHMNITQLKTHDFMGRARLVELHINESRLRSIQPLAFNTLPSLQTISLAGNYLTRISGDEMFKTTKVERLILSNNQIEYLDDRILEMMPNLKAILLGNNKLEDLPEFVSKSKISKFALGNNPFRCDCDSRRFRLQNWLPMHVKQIQDMDEIFCMENVTRAFLENDTTSLSAFPPNYGDDIFKISMIHFIRDANRTICAIEVGGLFGGGPIRSLFLLLFLAFFVVVLLMAFVYVMVSLVRKNGKLSQNRYKKATPSLNCSTMTPGCSPLPVPLIQYDAFVSYSRRDEGMVIELLCKALEAQDYSLCLLHKDGPKYNSGLHTVSDELIRQLEASRTLIIFLTKSFLENEWRTLQIKTSHQLFAKMKDKTLIAILGDDIQPNELDSELGQILRKNTCIQRNHTLFWNLLMSSLPLRQSPCGSDSSQIYSDMYGSIVPSAIV</sequence>
<evidence type="ECO:0000313" key="8">
    <source>
        <dbReference type="WBParaSite" id="ACRNAN_Path_1141.g4406.t2"/>
    </source>
</evidence>
<dbReference type="InterPro" id="IPR000157">
    <property type="entry name" value="TIR_dom"/>
</dbReference>
<dbReference type="InterPro" id="IPR035897">
    <property type="entry name" value="Toll_tir_struct_dom_sf"/>
</dbReference>
<accession>A0A914BW59</accession>
<dbReference type="Pfam" id="PF13676">
    <property type="entry name" value="TIR_2"/>
    <property type="match status" value="1"/>
</dbReference>
<feature type="transmembrane region" description="Helical" evidence="4">
    <location>
        <begin position="956"/>
        <end position="981"/>
    </location>
</feature>
<dbReference type="Proteomes" id="UP000887540">
    <property type="component" value="Unplaced"/>
</dbReference>
<dbReference type="SUPFAM" id="SSF52200">
    <property type="entry name" value="Toll/Interleukin receptor TIR domain"/>
    <property type="match status" value="1"/>
</dbReference>
<dbReference type="AlphaFoldDB" id="A0A914BW59"/>
<dbReference type="SMART" id="SM00369">
    <property type="entry name" value="LRR_TYP"/>
    <property type="match status" value="18"/>
</dbReference>
<evidence type="ECO:0000256" key="3">
    <source>
        <dbReference type="ARBA" id="ARBA00022737"/>
    </source>
</evidence>
<evidence type="ECO:0000256" key="2">
    <source>
        <dbReference type="ARBA" id="ARBA00022614"/>
    </source>
</evidence>